<evidence type="ECO:0000313" key="3">
    <source>
        <dbReference type="Proteomes" id="UP001054945"/>
    </source>
</evidence>
<organism evidence="2 3">
    <name type="scientific">Caerostris extrusa</name>
    <name type="common">Bark spider</name>
    <name type="synonym">Caerostris bankana</name>
    <dbReference type="NCBI Taxonomy" id="172846"/>
    <lineage>
        <taxon>Eukaryota</taxon>
        <taxon>Metazoa</taxon>
        <taxon>Ecdysozoa</taxon>
        <taxon>Arthropoda</taxon>
        <taxon>Chelicerata</taxon>
        <taxon>Arachnida</taxon>
        <taxon>Araneae</taxon>
        <taxon>Araneomorphae</taxon>
        <taxon>Entelegynae</taxon>
        <taxon>Araneoidea</taxon>
        <taxon>Araneidae</taxon>
        <taxon>Caerostris</taxon>
    </lineage>
</organism>
<evidence type="ECO:0000313" key="2">
    <source>
        <dbReference type="EMBL" id="GIY90754.1"/>
    </source>
</evidence>
<dbReference type="Proteomes" id="UP001054945">
    <property type="component" value="Unassembled WGS sequence"/>
</dbReference>
<sequence>MNNSSASKVGEIFTAAGAAFSKLSELIMTLHQPAGESTSTSVSVKAPVKRKSVDEPNVQPKKQVTITPTVKTVSQEKIRALNAVISQAKSKSADITLNMLNAVEPEVDVDNLTNKLEYDSSDAS</sequence>
<dbReference type="EMBL" id="BPLR01017348">
    <property type="protein sequence ID" value="GIY90754.1"/>
    <property type="molecule type" value="Genomic_DNA"/>
</dbReference>
<proteinExistence type="predicted"/>
<reference evidence="2 3" key="1">
    <citation type="submission" date="2021-06" db="EMBL/GenBank/DDBJ databases">
        <title>Caerostris extrusa draft genome.</title>
        <authorList>
            <person name="Kono N."/>
            <person name="Arakawa K."/>
        </authorList>
    </citation>
    <scope>NUCLEOTIDE SEQUENCE [LARGE SCALE GENOMIC DNA]</scope>
</reference>
<keyword evidence="3" id="KW-1185">Reference proteome</keyword>
<evidence type="ECO:0000256" key="1">
    <source>
        <dbReference type="SAM" id="MobiDB-lite"/>
    </source>
</evidence>
<accession>A0AAV4XAD3</accession>
<feature type="region of interest" description="Disordered" evidence="1">
    <location>
        <begin position="34"/>
        <end position="60"/>
    </location>
</feature>
<dbReference type="AlphaFoldDB" id="A0AAV4XAD3"/>
<name>A0AAV4XAD3_CAEEX</name>
<protein>
    <submittedName>
        <fullName evidence="2">Uncharacterized protein</fullName>
    </submittedName>
</protein>
<gene>
    <name evidence="2" type="primary">AVEN_115143_1</name>
    <name evidence="2" type="ORF">CEXT_222291</name>
</gene>
<comment type="caution">
    <text evidence="2">The sequence shown here is derived from an EMBL/GenBank/DDBJ whole genome shotgun (WGS) entry which is preliminary data.</text>
</comment>